<comment type="caution">
    <text evidence="1">The sequence shown here is derived from an EMBL/GenBank/DDBJ whole genome shotgun (WGS) entry which is preliminary data.</text>
</comment>
<dbReference type="PANTHER" id="PTHR48228:SF5">
    <property type="entry name" value="ALPHA-METHYLACYL-COA RACEMASE"/>
    <property type="match status" value="1"/>
</dbReference>
<evidence type="ECO:0000313" key="1">
    <source>
        <dbReference type="EMBL" id="MYL82802.1"/>
    </source>
</evidence>
<dbReference type="InterPro" id="IPR050509">
    <property type="entry name" value="CoA-transferase_III"/>
</dbReference>
<organism evidence="1 2">
    <name type="scientific">Solidesulfovibrio aerotolerans</name>
    <dbReference type="NCBI Taxonomy" id="295255"/>
    <lineage>
        <taxon>Bacteria</taxon>
        <taxon>Pseudomonadati</taxon>
        <taxon>Thermodesulfobacteriota</taxon>
        <taxon>Desulfovibrionia</taxon>
        <taxon>Desulfovibrionales</taxon>
        <taxon>Desulfovibrionaceae</taxon>
        <taxon>Solidesulfovibrio</taxon>
    </lineage>
</organism>
<proteinExistence type="predicted"/>
<dbReference type="RefSeq" id="WP_160959695.1">
    <property type="nucleotide sequence ID" value="NZ_WVUD01000008.1"/>
</dbReference>
<keyword evidence="1" id="KW-0808">Transferase</keyword>
<dbReference type="InterPro" id="IPR023606">
    <property type="entry name" value="CoA-Trfase_III_dom_1_sf"/>
</dbReference>
<dbReference type="Proteomes" id="UP000482487">
    <property type="component" value="Unassembled WGS sequence"/>
</dbReference>
<dbReference type="Pfam" id="PF02515">
    <property type="entry name" value="CoA_transf_3"/>
    <property type="match status" value="1"/>
</dbReference>
<sequence length="280" mass="30019">MDILRGIRVVNLALNLPGPLAASRLARMGAEVVKVEPPTGDPMECYSAAWYREMAVGQELVRLDMKTPEGQTRCGELLAEADLLITSNRPSVLTRLHLAWETLHPRFLKLCQVAIFGYPEPRGDVAGHDLTYQAALGLLYPPNLPRTLLADIAGAERAVSSALGLLYARERFGRSGFAEVVLSDAAAEAAAPLSFGLTRPGGLLGGGAPEYNIYPARDGFVAVAALEPRFRERLFASLGGVQTAGEISAAFASRDADDWEQLGEDLDIPIVKVRPAEGLA</sequence>
<dbReference type="GO" id="GO:0016740">
    <property type="term" value="F:transferase activity"/>
    <property type="evidence" value="ECO:0007669"/>
    <property type="project" value="UniProtKB-KW"/>
</dbReference>
<dbReference type="AlphaFoldDB" id="A0A7C9IVM5"/>
<dbReference type="SUPFAM" id="SSF89796">
    <property type="entry name" value="CoA-transferase family III (CaiB/BaiF)"/>
    <property type="match status" value="1"/>
</dbReference>
<accession>A0A7C9IVM5</accession>
<dbReference type="EMBL" id="WVUD01000008">
    <property type="protein sequence ID" value="MYL82802.1"/>
    <property type="molecule type" value="Genomic_DNA"/>
</dbReference>
<dbReference type="Gene3D" id="3.40.50.10540">
    <property type="entry name" value="Crotonobetainyl-coa:carnitine coa-transferase, domain 1"/>
    <property type="match status" value="1"/>
</dbReference>
<keyword evidence="2" id="KW-1185">Reference proteome</keyword>
<dbReference type="Gene3D" id="3.30.1540.10">
    <property type="entry name" value="formyl-coa transferase, domain 3"/>
    <property type="match status" value="1"/>
</dbReference>
<evidence type="ECO:0000313" key="2">
    <source>
        <dbReference type="Proteomes" id="UP000482487"/>
    </source>
</evidence>
<dbReference type="OrthoDB" id="9797653at2"/>
<protein>
    <submittedName>
        <fullName evidence="1">CoA transferase</fullName>
    </submittedName>
</protein>
<reference evidence="1 2" key="1">
    <citation type="submission" date="2020-01" db="EMBL/GenBank/DDBJ databases">
        <title>Genome sequence of Desulfovibrio aerotolerans DSM 16695(T).</title>
        <authorList>
            <person name="Karnachuk O."/>
            <person name="Avakyan M."/>
            <person name="Mardanov A."/>
            <person name="Kadnikov V."/>
            <person name="Ravin N."/>
        </authorList>
    </citation>
    <scope>NUCLEOTIDE SEQUENCE [LARGE SCALE GENOMIC DNA]</scope>
    <source>
        <strain evidence="1 2">DSM 16695</strain>
    </source>
</reference>
<name>A0A7C9IVM5_9BACT</name>
<dbReference type="InterPro" id="IPR044855">
    <property type="entry name" value="CoA-Trfase_III_dom3_sf"/>
</dbReference>
<dbReference type="PANTHER" id="PTHR48228">
    <property type="entry name" value="SUCCINYL-COA--D-CITRAMALATE COA-TRANSFERASE"/>
    <property type="match status" value="1"/>
</dbReference>
<dbReference type="InterPro" id="IPR003673">
    <property type="entry name" value="CoA-Trfase_fam_III"/>
</dbReference>
<gene>
    <name evidence="1" type="ORF">GTA51_06590</name>
</gene>